<accession>A0A1R4J367</accession>
<feature type="transmembrane region" description="Helical" evidence="8">
    <location>
        <begin position="377"/>
        <end position="399"/>
    </location>
</feature>
<keyword evidence="3" id="KW-0808">Transferase</keyword>
<feature type="transmembrane region" description="Helical" evidence="8">
    <location>
        <begin position="405"/>
        <end position="432"/>
    </location>
</feature>
<evidence type="ECO:0000256" key="4">
    <source>
        <dbReference type="ARBA" id="ARBA00022692"/>
    </source>
</evidence>
<feature type="transmembrane region" description="Helical" evidence="8">
    <location>
        <begin position="104"/>
        <end position="121"/>
    </location>
</feature>
<evidence type="ECO:0000256" key="2">
    <source>
        <dbReference type="ARBA" id="ARBA00022676"/>
    </source>
</evidence>
<dbReference type="Proteomes" id="UP000188342">
    <property type="component" value="Unassembled WGS sequence"/>
</dbReference>
<protein>
    <submittedName>
        <fullName evidence="9">POSSIBLE CONSERVED INTEGRAL MEMBRANE PROTEIN</fullName>
    </submittedName>
</protein>
<feature type="transmembrane region" description="Helical" evidence="8">
    <location>
        <begin position="26"/>
        <end position="43"/>
    </location>
</feature>
<proteinExistence type="inferred from homology"/>
<evidence type="ECO:0000256" key="1">
    <source>
        <dbReference type="ARBA" id="ARBA00004141"/>
    </source>
</evidence>
<keyword evidence="2" id="KW-0328">Glycosyltransferase</keyword>
<dbReference type="OrthoDB" id="5242303at2"/>
<organism evidence="9 10">
    <name type="scientific">Luteococcus japonicus LSP_Lj1</name>
    <dbReference type="NCBI Taxonomy" id="1255658"/>
    <lineage>
        <taxon>Bacteria</taxon>
        <taxon>Bacillati</taxon>
        <taxon>Actinomycetota</taxon>
        <taxon>Actinomycetes</taxon>
        <taxon>Propionibacteriales</taxon>
        <taxon>Propionibacteriaceae</taxon>
        <taxon>Luteococcus</taxon>
    </lineage>
</organism>
<keyword evidence="5 8" id="KW-1133">Transmembrane helix</keyword>
<gene>
    <name evidence="9" type="ORF">FM114_05295</name>
</gene>
<sequence length="509" mass="55885">MSTLQDLELHWSSLRRAWRVRHVRRGAYGTGLITLGSLTPAYLPQNSPWWRMLRVLHFTGTPARIVGTLLVMAGLMLLVDAWFRMRPGAQPDGEAVAYVNLKHWAVLAIWGAPFLLAPPIFSHDAYSYAAQGWLIHNGINPYHGNVMLLPGAFADQVAWVWRRTPAPYGPLSLQMQHLIVDACRFDPYVSALAMRIPALIGVVLIGLLVPRIAVLLRTDPAEAAWMATLNPVLVIDFIGGAHNDALMVGLLVAGLWLAFRASWTWLLSAVLIGAAAAIKQPAILAAYALPLIPRAWASWRWRELLVTVLRVLVSFAISIATFAGITRLTGLGWGWLDAVDVPGMVVTVSPSTIIGQSGQLLVNMLGLDPSGHTVIRYARTSGMVIAVLLIATFALTIARRRPITFLAWSFLAVALCSPALHSWYVLWGGVLLPLTRPSQRMVRSAVWATVVLLSYAAINLAYRNSVSAVDAFNPAVALGVTAVAVFGWQLHLHERSTDARRRLRSRHRP</sequence>
<feature type="transmembrane region" description="Helical" evidence="8">
    <location>
        <begin position="237"/>
        <end position="259"/>
    </location>
</feature>
<evidence type="ECO:0000256" key="6">
    <source>
        <dbReference type="ARBA" id="ARBA00023136"/>
    </source>
</evidence>
<dbReference type="GO" id="GO:0016020">
    <property type="term" value="C:membrane"/>
    <property type="evidence" value="ECO:0007669"/>
    <property type="project" value="UniProtKB-SubCell"/>
</dbReference>
<reference evidence="9 10" key="1">
    <citation type="submission" date="2017-02" db="EMBL/GenBank/DDBJ databases">
        <authorList>
            <person name="Peterson S.W."/>
        </authorList>
    </citation>
    <scope>NUCLEOTIDE SEQUENCE [LARGE SCALE GENOMIC DNA]</scope>
    <source>
        <strain evidence="9 10">LSP_Lj1</strain>
    </source>
</reference>
<feature type="transmembrane region" description="Helical" evidence="8">
    <location>
        <begin position="63"/>
        <end position="83"/>
    </location>
</feature>
<dbReference type="Pfam" id="PF26314">
    <property type="entry name" value="MptA_B_family"/>
    <property type="match status" value="1"/>
</dbReference>
<comment type="similarity">
    <text evidence="7">Belongs to the MptA/B family.</text>
</comment>
<feature type="transmembrane region" description="Helical" evidence="8">
    <location>
        <begin position="304"/>
        <end position="325"/>
    </location>
</feature>
<comment type="subcellular location">
    <subcellularLocation>
        <location evidence="1">Membrane</location>
        <topology evidence="1">Multi-pass membrane protein</topology>
    </subcellularLocation>
</comment>
<keyword evidence="6 8" id="KW-0472">Membrane</keyword>
<evidence type="ECO:0000256" key="5">
    <source>
        <dbReference type="ARBA" id="ARBA00022989"/>
    </source>
</evidence>
<dbReference type="InterPro" id="IPR049829">
    <property type="entry name" value="MptA/B-like"/>
</dbReference>
<feature type="transmembrane region" description="Helical" evidence="8">
    <location>
        <begin position="265"/>
        <end position="292"/>
    </location>
</feature>
<feature type="transmembrane region" description="Helical" evidence="8">
    <location>
        <begin position="196"/>
        <end position="216"/>
    </location>
</feature>
<evidence type="ECO:0000256" key="3">
    <source>
        <dbReference type="ARBA" id="ARBA00022679"/>
    </source>
</evidence>
<dbReference type="EMBL" id="FUKQ01000018">
    <property type="protein sequence ID" value="SJN26516.1"/>
    <property type="molecule type" value="Genomic_DNA"/>
</dbReference>
<evidence type="ECO:0000313" key="10">
    <source>
        <dbReference type="Proteomes" id="UP000188342"/>
    </source>
</evidence>
<keyword evidence="10" id="KW-1185">Reference proteome</keyword>
<evidence type="ECO:0000256" key="7">
    <source>
        <dbReference type="ARBA" id="ARBA00043987"/>
    </source>
</evidence>
<evidence type="ECO:0000313" key="9">
    <source>
        <dbReference type="EMBL" id="SJN26516.1"/>
    </source>
</evidence>
<keyword evidence="4 8" id="KW-0812">Transmembrane</keyword>
<evidence type="ECO:0000256" key="8">
    <source>
        <dbReference type="SAM" id="Phobius"/>
    </source>
</evidence>
<dbReference type="STRING" id="1255658.FM114_05295"/>
<name>A0A1R4J367_9ACTN</name>
<dbReference type="AlphaFoldDB" id="A0A1R4J367"/>
<dbReference type="RefSeq" id="WP_094764132.1">
    <property type="nucleotide sequence ID" value="NZ_FUKQ01000018.1"/>
</dbReference>
<dbReference type="GO" id="GO:0016757">
    <property type="term" value="F:glycosyltransferase activity"/>
    <property type="evidence" value="ECO:0007669"/>
    <property type="project" value="UniProtKB-KW"/>
</dbReference>
<dbReference type="NCBIfam" id="NF038066">
    <property type="entry name" value="MptB"/>
    <property type="match status" value="1"/>
</dbReference>
<feature type="transmembrane region" description="Helical" evidence="8">
    <location>
        <begin position="444"/>
        <end position="462"/>
    </location>
</feature>